<dbReference type="EMBL" id="QDEB01093529">
    <property type="protein sequence ID" value="RZC32911.1"/>
    <property type="molecule type" value="Genomic_DNA"/>
</dbReference>
<keyword evidence="2" id="KW-1185">Reference proteome</keyword>
<evidence type="ECO:0000313" key="2">
    <source>
        <dbReference type="Proteomes" id="UP000292052"/>
    </source>
</evidence>
<accession>A0A482VJ02</accession>
<sequence length="66" mass="7081">MSANRDAMHKNLCHGQKKDGAVCCTDFPESGLNSYQLHHACLESCAEGLQLGRKGCPEGQTCCALI</sequence>
<dbReference type="AlphaFoldDB" id="A0A482VJ02"/>
<dbReference type="Proteomes" id="UP000292052">
    <property type="component" value="Unassembled WGS sequence"/>
</dbReference>
<dbReference type="OrthoDB" id="6751829at2759"/>
<comment type="caution">
    <text evidence="1">The sequence shown here is derived from an EMBL/GenBank/DDBJ whole genome shotgun (WGS) entry which is preliminary data.</text>
</comment>
<proteinExistence type="predicted"/>
<organism evidence="1 2">
    <name type="scientific">Asbolus verrucosus</name>
    <name type="common">Desert ironclad beetle</name>
    <dbReference type="NCBI Taxonomy" id="1661398"/>
    <lineage>
        <taxon>Eukaryota</taxon>
        <taxon>Metazoa</taxon>
        <taxon>Ecdysozoa</taxon>
        <taxon>Arthropoda</taxon>
        <taxon>Hexapoda</taxon>
        <taxon>Insecta</taxon>
        <taxon>Pterygota</taxon>
        <taxon>Neoptera</taxon>
        <taxon>Endopterygota</taxon>
        <taxon>Coleoptera</taxon>
        <taxon>Polyphaga</taxon>
        <taxon>Cucujiformia</taxon>
        <taxon>Tenebrionidae</taxon>
        <taxon>Pimeliinae</taxon>
        <taxon>Asbolus</taxon>
    </lineage>
</organism>
<gene>
    <name evidence="1" type="ORF">BDFB_014366</name>
</gene>
<evidence type="ECO:0000313" key="1">
    <source>
        <dbReference type="EMBL" id="RZC32911.1"/>
    </source>
</evidence>
<name>A0A482VJ02_ASBVE</name>
<reference evidence="1 2" key="1">
    <citation type="submission" date="2017-03" db="EMBL/GenBank/DDBJ databases">
        <title>Genome of the blue death feigning beetle - Asbolus verrucosus.</title>
        <authorList>
            <person name="Rider S.D."/>
        </authorList>
    </citation>
    <scope>NUCLEOTIDE SEQUENCE [LARGE SCALE GENOMIC DNA]</scope>
    <source>
        <strain evidence="1">Butters</strain>
        <tissue evidence="1">Head and leg muscle</tissue>
    </source>
</reference>
<protein>
    <submittedName>
        <fullName evidence="1">Uncharacterized protein</fullName>
    </submittedName>
</protein>